<keyword evidence="2" id="KW-1133">Transmembrane helix</keyword>
<organism evidence="3 4">
    <name type="scientific">Hydrogenovibrio thermophilus</name>
    <dbReference type="NCBI Taxonomy" id="265883"/>
    <lineage>
        <taxon>Bacteria</taxon>
        <taxon>Pseudomonadati</taxon>
        <taxon>Pseudomonadota</taxon>
        <taxon>Gammaproteobacteria</taxon>
        <taxon>Thiotrichales</taxon>
        <taxon>Piscirickettsiaceae</taxon>
        <taxon>Hydrogenovibrio</taxon>
    </lineage>
</organism>
<dbReference type="EMBL" id="CP035033">
    <property type="protein sequence ID" value="QAB15673.1"/>
    <property type="molecule type" value="Genomic_DNA"/>
</dbReference>
<reference evidence="3 4" key="1">
    <citation type="journal article" date="2018" name="Environ. Microbiol.">
        <title>Genomes of ubiquitous marine and hypersaline Hydrogenovibrio, Thiomicrorhabdus and Thiomicrospira spp. encode a diversity of mechanisms to sustain chemolithoautotrophy in heterogeneous environments.</title>
        <authorList>
            <person name="Scott K.M."/>
            <person name="Williams J."/>
            <person name="Porter C.M.B."/>
            <person name="Russel S."/>
            <person name="Harmer T.L."/>
            <person name="Paul J.H."/>
            <person name="Antonen K.M."/>
            <person name="Bridges M.K."/>
            <person name="Camper G.J."/>
            <person name="Campla C.K."/>
            <person name="Casella L.G."/>
            <person name="Chase E."/>
            <person name="Conrad J.W."/>
            <person name="Cruz M.C."/>
            <person name="Dunlap D.S."/>
            <person name="Duran L."/>
            <person name="Fahsbender E.M."/>
            <person name="Goldsmith D.B."/>
            <person name="Keeley R.F."/>
            <person name="Kondoff M.R."/>
            <person name="Kussy B.I."/>
            <person name="Lane M.K."/>
            <person name="Lawler S."/>
            <person name="Leigh B.A."/>
            <person name="Lewis C."/>
            <person name="Lostal L.M."/>
            <person name="Marking D."/>
            <person name="Mancera P.A."/>
            <person name="McClenthan E.C."/>
            <person name="McIntyre E.A."/>
            <person name="Mine J.A."/>
            <person name="Modi S."/>
            <person name="Moore B.D."/>
            <person name="Morgan W.A."/>
            <person name="Nelson K.M."/>
            <person name="Nguyen K.N."/>
            <person name="Ogburn N."/>
            <person name="Parrino D.G."/>
            <person name="Pedapudi A.D."/>
            <person name="Pelham R.P."/>
            <person name="Preece A.M."/>
            <person name="Rampersad E.A."/>
            <person name="Richardson J.C."/>
            <person name="Rodgers C.M."/>
            <person name="Schaffer B.L."/>
            <person name="Sheridan N.E."/>
            <person name="Solone M.R."/>
            <person name="Staley Z.R."/>
            <person name="Tabuchi M."/>
            <person name="Waide R.J."/>
            <person name="Wanjugi P.W."/>
            <person name="Young S."/>
            <person name="Clum A."/>
            <person name="Daum C."/>
            <person name="Huntemann M."/>
            <person name="Ivanova N."/>
            <person name="Kyrpides N."/>
            <person name="Mikhailova N."/>
            <person name="Palaniappan K."/>
            <person name="Pillay M."/>
            <person name="Reddy T.B.K."/>
            <person name="Shapiro N."/>
            <person name="Stamatis D."/>
            <person name="Varghese N."/>
            <person name="Woyke T."/>
            <person name="Boden R."/>
            <person name="Freyermuth S.K."/>
            <person name="Kerfeld C.A."/>
        </authorList>
    </citation>
    <scope>NUCLEOTIDE SEQUENCE [LARGE SCALE GENOMIC DNA]</scope>
    <source>
        <strain evidence="3 4">JR-2</strain>
    </source>
</reference>
<evidence type="ECO:0000256" key="1">
    <source>
        <dbReference type="SAM" id="MobiDB-lite"/>
    </source>
</evidence>
<sequence>MKSRSEAGMTALYSRWKSLKTRYKVLAYTLVLFGVFLLALPWMLQKGFEQALLKQGAESVHIERVSVNLFTGRLEIFNLEVEVEKHQYLHLGHLKVNLSWTALFHKKIKIQELAIFDTRIEIDYRPGERIRVAGLSYSLDKKSDKAAIPEEKKDPFSWGLGIQSLELNKAVLELKTPELDKHIEFDKVLLEKAINWQPDDAAKLVFEIQEDKNHLVGNFQMWPFAEKQRLSGDIVVKNLDLSTYRKYLPPEILELSGLVFGDLKLDVVNEGGELKITQKGRFSFQKLAFEQQDLRVAGDLVNWDGDIQALVRKGHAAVKTQGEWHLKDIGVRAQDADIKLGEVHWKNHSQVDVTDGVPKVKTDGELKVSHLAMADKAIALDNRHLNWQGEINVTQSDKSGLEIVLPSNALTAEEFLFKQSGTEAKLQKLDWNGPMKVTLKPSKKADTQTDRQADAKNVDVAKADTPMKVALSDTHIAVTDVAVKANDAKVDVNQLDWQGGLNITQSSQNGLLVSLPSSALVMEHVEFSQPKTEAKLQHLDWKGPVNVTVKSDEKNAESKKAQTPVDIVLTDNRIALTSVGVNADGSKADVSRLNWQGGIQVGTSPHPAVQTDGHLDVKQLAAAYQDLSAGLKALDWKGKTQLTVSETPQVKTAGQLAVQSVKLDNTRTKMTVADVANLKTGLAFTAPQAVSLKGLNVKGLKVAASPEYPQPLLSTGDVTIDHANVKNNQAVDVGTVTLQDFYLTLAFNEETKLGQIEALKAALQPQPKTKSEKTEAEQKAEQKAEPNDTAKASQEKAPPFRLQQFDITGDSHVHLTSTGITPPLNQNMTIQTWHIGTLDSAQAHEKTPLDIQAAIDRFTKVTAKGDFQPFSPKVNADIKVNIQDMDLYAFSPLIRRSLGYRIQSGSLNMKSDIQIKQDILDADNRLKLTGFEMEADSVPVPSKTKGDGLDKAASDVDKAASDLGKAASAGSMSLALNLLRDGDNNIDLSVPVNGDLSDPGFNIAQVISVAFFNAMKGGSKAMLAMTLQPYGAIYLAAEYAYKKAGEMTLQPVQYQPGLDEWRADMPEYLKKITKLLKDKKSVTLKVCGFYNQSDRDYWVKKGLKGTELEDKLYQLARQRQIQVKTWLVEEGGIESSRLTTCYPSFEDLPDSGVMLSM</sequence>
<keyword evidence="2" id="KW-0472">Membrane</keyword>
<dbReference type="InterPro" id="IPR008023">
    <property type="entry name" value="DUF748"/>
</dbReference>
<dbReference type="InterPro" id="IPR036737">
    <property type="entry name" value="OmpA-like_sf"/>
</dbReference>
<name>A0A410H420_9GAMM</name>
<dbReference type="AlphaFoldDB" id="A0A410H420"/>
<dbReference type="KEGG" id="htr:EPV75_08330"/>
<dbReference type="Proteomes" id="UP000285478">
    <property type="component" value="Chromosome"/>
</dbReference>
<feature type="compositionally biased region" description="Basic and acidic residues" evidence="1">
    <location>
        <begin position="769"/>
        <end position="788"/>
    </location>
</feature>
<accession>A0A410H420</accession>
<feature type="transmembrane region" description="Helical" evidence="2">
    <location>
        <begin position="25"/>
        <end position="44"/>
    </location>
</feature>
<evidence type="ECO:0000256" key="2">
    <source>
        <dbReference type="SAM" id="Phobius"/>
    </source>
</evidence>
<feature type="region of interest" description="Disordered" evidence="1">
    <location>
        <begin position="764"/>
        <end position="799"/>
    </location>
</feature>
<dbReference type="Gene3D" id="3.30.1330.60">
    <property type="entry name" value="OmpA-like domain"/>
    <property type="match status" value="1"/>
</dbReference>
<keyword evidence="2" id="KW-0812">Transmembrane</keyword>
<proteinExistence type="predicted"/>
<evidence type="ECO:0000313" key="4">
    <source>
        <dbReference type="Proteomes" id="UP000285478"/>
    </source>
</evidence>
<evidence type="ECO:0000313" key="3">
    <source>
        <dbReference type="EMBL" id="QAB15673.1"/>
    </source>
</evidence>
<keyword evidence="4" id="KW-1185">Reference proteome</keyword>
<gene>
    <name evidence="3" type="ORF">EPV75_08330</name>
</gene>
<protein>
    <submittedName>
        <fullName evidence="3">DUF748 domain-containing protein</fullName>
    </submittedName>
</protein>
<dbReference type="Pfam" id="PF05359">
    <property type="entry name" value="DUF748"/>
    <property type="match status" value="1"/>
</dbReference>